<dbReference type="GO" id="GO:0004556">
    <property type="term" value="F:alpha-amylase activity"/>
    <property type="evidence" value="ECO:0007669"/>
    <property type="project" value="TreeGrafter"/>
</dbReference>
<dbReference type="EMBL" id="AWXZ01000044">
    <property type="protein sequence ID" value="ESR22420.1"/>
    <property type="molecule type" value="Genomic_DNA"/>
</dbReference>
<evidence type="ECO:0000256" key="1">
    <source>
        <dbReference type="ARBA" id="ARBA00008061"/>
    </source>
</evidence>
<keyword evidence="2 6" id="KW-0378">Hydrolase</keyword>
<comment type="similarity">
    <text evidence="1">Belongs to the glycosyl hydrolase 13 family.</text>
</comment>
<feature type="domain" description="Glycosyl hydrolase family 13 catalytic" evidence="5">
    <location>
        <begin position="236"/>
        <end position="614"/>
    </location>
</feature>
<organism evidence="6 7">
    <name type="scientific">Lutibaculum baratangense AMV1</name>
    <dbReference type="NCBI Taxonomy" id="631454"/>
    <lineage>
        <taxon>Bacteria</taxon>
        <taxon>Pseudomonadati</taxon>
        <taxon>Pseudomonadota</taxon>
        <taxon>Alphaproteobacteria</taxon>
        <taxon>Hyphomicrobiales</taxon>
        <taxon>Tepidamorphaceae</taxon>
        <taxon>Lutibaculum</taxon>
    </lineage>
</organism>
<feature type="compositionally biased region" description="Basic and acidic residues" evidence="4">
    <location>
        <begin position="188"/>
        <end position="206"/>
    </location>
</feature>
<evidence type="ECO:0000313" key="7">
    <source>
        <dbReference type="Proteomes" id="UP000017819"/>
    </source>
</evidence>
<dbReference type="PANTHER" id="PTHR10357">
    <property type="entry name" value="ALPHA-AMYLASE FAMILY MEMBER"/>
    <property type="match status" value="1"/>
</dbReference>
<dbReference type="STRING" id="631454.N177_4150"/>
<dbReference type="EC" id="3.2.1.20" evidence="6"/>
<evidence type="ECO:0000256" key="4">
    <source>
        <dbReference type="SAM" id="MobiDB-lite"/>
    </source>
</evidence>
<keyword evidence="7" id="KW-1185">Reference proteome</keyword>
<reference evidence="6 7" key="1">
    <citation type="journal article" date="2014" name="Genome Announc.">
        <title>Draft Genome Sequence of Lutibaculum baratangense Strain AMV1T, Isolated from a Mud Volcano in Andamans, India.</title>
        <authorList>
            <person name="Singh A."/>
            <person name="Sreenivas A."/>
            <person name="Sathyanarayana Reddy G."/>
            <person name="Pinnaka A.K."/>
            <person name="Shivaji S."/>
        </authorList>
    </citation>
    <scope>NUCLEOTIDE SEQUENCE [LARGE SCALE GENOMIC DNA]</scope>
    <source>
        <strain evidence="6 7">AMV1</strain>
    </source>
</reference>
<feature type="compositionally biased region" description="Basic residues" evidence="4">
    <location>
        <begin position="135"/>
        <end position="146"/>
    </location>
</feature>
<dbReference type="InterPro" id="IPR045857">
    <property type="entry name" value="O16G_dom_2"/>
</dbReference>
<dbReference type="AlphaFoldDB" id="V4RGN4"/>
<name>V4RGN4_9HYPH</name>
<protein>
    <submittedName>
        <fullName evidence="6">Maltodextrin glucosidase</fullName>
        <ecNumber evidence="6">3.2.1.20</ecNumber>
    </submittedName>
</protein>
<dbReference type="GO" id="GO:0009313">
    <property type="term" value="P:oligosaccharide catabolic process"/>
    <property type="evidence" value="ECO:0007669"/>
    <property type="project" value="TreeGrafter"/>
</dbReference>
<evidence type="ECO:0000256" key="2">
    <source>
        <dbReference type="ARBA" id="ARBA00022801"/>
    </source>
</evidence>
<sequence>MSSAAATQSRLANPGAVIRAGRSFQSRLHREQVADRHLPKPRIGIRRKALFEKRGDPLVRALQHPLFDGDADKGRDDRFRRGFYVRRPRRLVPAKAAVDENLTLLRDHERAELVVAPGPFDRRREGPVRLLARSDRRRRREVKKKCQSYGFDDGHGRCGSPVPGGRAWNICPTRTDDKSGESGGPSQRGERYRAESGRFARTEGRDGGFPSGARRERDEGHAMSGAVWWKSGTIYQIYPRSFQDSNGDGIGDLQGIRRRLPYLDWLGVDAIWLSPIFPSPMADFGYDVADYCGVDPIFGSMADFDALIGDARASGLKLILDFVPNHTSDQHAWFRESRSSRENAKRDWYIWRDPAPDGGPPNNWISNFGGPAWTFDEATGQYYHHAFLKDQPDLNWRNPEVRAAMYDTLRFWLDKGVDGFRVDVIWHLIKDANFRDNPPNPAYEEGQPDIARLLQVHSCDQPEVHDVVAEMRSVLEEYEDRVLIGEIYLPIERLMAYYGEDLRGAHLPFNFQLLQAAWDARHIDGLVREYEAALPDGGWPNWVLGNHDRQRIAGRVGPDQARVAAMLLLTLRGTPTLYYGDEIGLPDVPIAEHEVQDPWEKNEPGLGFGRDPMRTPMQWEPGETFGFTTGKPWLPVDRREPSRTVETMREDPHSILSLYRRLIDMRRSHEALSQGDYEAVEAEGGLIAYRRVLGGERFLVVLNLEAEPHIFDPAPADRGGRILLSCRAERQGEEVGKTLELEGHEGLIVALPAHRHIRP</sequence>
<proteinExistence type="inferred from homology"/>
<evidence type="ECO:0000259" key="5">
    <source>
        <dbReference type="SMART" id="SM00642"/>
    </source>
</evidence>
<comment type="caution">
    <text evidence="6">The sequence shown here is derived from an EMBL/GenBank/DDBJ whole genome shotgun (WGS) entry which is preliminary data.</text>
</comment>
<evidence type="ECO:0000313" key="6">
    <source>
        <dbReference type="EMBL" id="ESR22420.1"/>
    </source>
</evidence>
<dbReference type="SMART" id="SM00642">
    <property type="entry name" value="Aamy"/>
    <property type="match status" value="1"/>
</dbReference>
<dbReference type="SUPFAM" id="SSF51011">
    <property type="entry name" value="Glycosyl hydrolase domain"/>
    <property type="match status" value="1"/>
</dbReference>
<dbReference type="InterPro" id="IPR006047">
    <property type="entry name" value="GH13_cat_dom"/>
</dbReference>
<dbReference type="FunFam" id="3.90.400.10:FF:000002">
    <property type="entry name" value="Sucrose isomerase"/>
    <property type="match status" value="1"/>
</dbReference>
<dbReference type="Pfam" id="PF00128">
    <property type="entry name" value="Alpha-amylase"/>
    <property type="match status" value="1"/>
</dbReference>
<dbReference type="Gene3D" id="2.60.40.1180">
    <property type="entry name" value="Golgi alpha-mannosidase II"/>
    <property type="match status" value="1"/>
</dbReference>
<dbReference type="PANTHER" id="PTHR10357:SF179">
    <property type="entry name" value="NEUTRAL AND BASIC AMINO ACID TRANSPORT PROTEIN RBAT"/>
    <property type="match status" value="1"/>
</dbReference>
<dbReference type="CDD" id="cd11331">
    <property type="entry name" value="AmyAc_OligoGlu_like"/>
    <property type="match status" value="1"/>
</dbReference>
<dbReference type="Proteomes" id="UP000017819">
    <property type="component" value="Unassembled WGS sequence"/>
</dbReference>
<dbReference type="GO" id="GO:0004558">
    <property type="term" value="F:alpha-1,4-glucosidase activity"/>
    <property type="evidence" value="ECO:0007669"/>
    <property type="project" value="UniProtKB-EC"/>
</dbReference>
<keyword evidence="3 6" id="KW-0326">Glycosidase</keyword>
<dbReference type="InterPro" id="IPR017853">
    <property type="entry name" value="GH"/>
</dbReference>
<dbReference type="PATRIC" id="fig|631454.5.peg.4094"/>
<accession>V4RGN4</accession>
<evidence type="ECO:0000256" key="3">
    <source>
        <dbReference type="ARBA" id="ARBA00023295"/>
    </source>
</evidence>
<feature type="region of interest" description="Disordered" evidence="4">
    <location>
        <begin position="135"/>
        <end position="218"/>
    </location>
</feature>
<dbReference type="Gene3D" id="3.20.20.80">
    <property type="entry name" value="Glycosidases"/>
    <property type="match status" value="1"/>
</dbReference>
<gene>
    <name evidence="6" type="ORF">N177_4150</name>
</gene>
<dbReference type="eggNOG" id="COG0366">
    <property type="taxonomic scope" value="Bacteria"/>
</dbReference>
<dbReference type="Gene3D" id="3.90.400.10">
    <property type="entry name" value="Oligo-1,6-glucosidase, Domain 2"/>
    <property type="match status" value="1"/>
</dbReference>
<dbReference type="InterPro" id="IPR013780">
    <property type="entry name" value="Glyco_hydro_b"/>
</dbReference>
<dbReference type="SUPFAM" id="SSF51445">
    <property type="entry name" value="(Trans)glycosidases"/>
    <property type="match status" value="1"/>
</dbReference>